<evidence type="ECO:0000313" key="3">
    <source>
        <dbReference type="Proteomes" id="UP000499080"/>
    </source>
</evidence>
<accession>A0A4Y2FN18</accession>
<organism evidence="2 3">
    <name type="scientific">Araneus ventricosus</name>
    <name type="common">Orbweaver spider</name>
    <name type="synonym">Epeira ventricosa</name>
    <dbReference type="NCBI Taxonomy" id="182803"/>
    <lineage>
        <taxon>Eukaryota</taxon>
        <taxon>Metazoa</taxon>
        <taxon>Ecdysozoa</taxon>
        <taxon>Arthropoda</taxon>
        <taxon>Chelicerata</taxon>
        <taxon>Arachnida</taxon>
        <taxon>Araneae</taxon>
        <taxon>Araneomorphae</taxon>
        <taxon>Entelegynae</taxon>
        <taxon>Araneoidea</taxon>
        <taxon>Araneidae</taxon>
        <taxon>Araneus</taxon>
    </lineage>
</organism>
<keyword evidence="3" id="KW-1185">Reference proteome</keyword>
<feature type="compositionally biased region" description="Basic and acidic residues" evidence="1">
    <location>
        <begin position="77"/>
        <end position="87"/>
    </location>
</feature>
<reference evidence="2 3" key="1">
    <citation type="journal article" date="2019" name="Sci. Rep.">
        <title>Orb-weaving spider Araneus ventricosus genome elucidates the spidroin gene catalogue.</title>
        <authorList>
            <person name="Kono N."/>
            <person name="Nakamura H."/>
            <person name="Ohtoshi R."/>
            <person name="Moran D.A.P."/>
            <person name="Shinohara A."/>
            <person name="Yoshida Y."/>
            <person name="Fujiwara M."/>
            <person name="Mori M."/>
            <person name="Tomita M."/>
            <person name="Arakawa K."/>
        </authorList>
    </citation>
    <scope>NUCLEOTIDE SEQUENCE [LARGE SCALE GENOMIC DNA]</scope>
</reference>
<dbReference type="AlphaFoldDB" id="A0A4Y2FN18"/>
<feature type="compositionally biased region" description="Polar residues" evidence="1">
    <location>
        <begin position="91"/>
        <end position="106"/>
    </location>
</feature>
<dbReference type="Proteomes" id="UP000499080">
    <property type="component" value="Unassembled WGS sequence"/>
</dbReference>
<evidence type="ECO:0000313" key="2">
    <source>
        <dbReference type="EMBL" id="GBM42852.1"/>
    </source>
</evidence>
<gene>
    <name evidence="2" type="ORF">AVEN_161610_1</name>
</gene>
<evidence type="ECO:0000256" key="1">
    <source>
        <dbReference type="SAM" id="MobiDB-lite"/>
    </source>
</evidence>
<comment type="caution">
    <text evidence="2">The sequence shown here is derived from an EMBL/GenBank/DDBJ whole genome shotgun (WGS) entry which is preliminary data.</text>
</comment>
<protein>
    <submittedName>
        <fullName evidence="2">Uncharacterized protein</fullName>
    </submittedName>
</protein>
<dbReference type="EMBL" id="BGPR01001007">
    <property type="protein sequence ID" value="GBM42852.1"/>
    <property type="molecule type" value="Genomic_DNA"/>
</dbReference>
<feature type="region of interest" description="Disordered" evidence="1">
    <location>
        <begin position="67"/>
        <end position="106"/>
    </location>
</feature>
<proteinExistence type="predicted"/>
<feature type="region of interest" description="Disordered" evidence="1">
    <location>
        <begin position="1"/>
        <end position="20"/>
    </location>
</feature>
<name>A0A4Y2FN18_ARAVE</name>
<sequence>MATFPQPSLLSGRSETSGTQTYCREGNTSFFVMLAKLLRSPWLGVAIVYRASRWRVSLEFLSITNEEHHTSGGTSIRPRDETEERHISAGASMQQNITYTSDGEPF</sequence>